<dbReference type="NCBIfam" id="TIGR00151">
    <property type="entry name" value="ispF"/>
    <property type="match status" value="1"/>
</dbReference>
<dbReference type="EMBL" id="CP042326">
    <property type="protein sequence ID" value="QDZ38611.1"/>
    <property type="molecule type" value="Genomic_DNA"/>
</dbReference>
<dbReference type="SUPFAM" id="SSF69765">
    <property type="entry name" value="IpsF-like"/>
    <property type="match status" value="1"/>
</dbReference>
<feature type="binding site" evidence="8">
    <location>
        <begin position="58"/>
        <end position="60"/>
    </location>
    <ligand>
        <name>4-CDP-2-C-methyl-D-erythritol 2-phosphate</name>
        <dbReference type="ChEBI" id="CHEBI:57919"/>
    </ligand>
</feature>
<proteinExistence type="inferred from homology"/>
<dbReference type="Gene3D" id="3.30.1330.50">
    <property type="entry name" value="2-C-methyl-D-erythritol 2,4-cyclodiphosphate synthase"/>
    <property type="match status" value="1"/>
</dbReference>
<comment type="catalytic activity">
    <reaction evidence="1 8 9">
        <text>4-CDP-2-C-methyl-D-erythritol 2-phosphate = 2-C-methyl-D-erythritol 2,4-cyclic diphosphate + CMP</text>
        <dbReference type="Rhea" id="RHEA:23864"/>
        <dbReference type="ChEBI" id="CHEBI:57919"/>
        <dbReference type="ChEBI" id="CHEBI:58483"/>
        <dbReference type="ChEBI" id="CHEBI:60377"/>
        <dbReference type="EC" id="4.6.1.12"/>
    </reaction>
</comment>
<comment type="pathway">
    <text evidence="2 8">Isoprenoid biosynthesis; isopentenyl diphosphate biosynthesis via DXP pathway; isopentenyl diphosphate from 1-deoxy-D-xylulose 5-phosphate: step 4/6.</text>
</comment>
<comment type="function">
    <text evidence="8">Involved in the biosynthesis of isopentenyl diphosphate (IPP) and dimethylallyl diphosphate (DMAPP), two major building blocks of isoprenoid compounds. Catalyzes the conversion of 4-diphosphocytidyl-2-C-methyl-D-erythritol 2-phosphate (CDP-ME2P) to 2-C-methyl-D-erythritol 2,4-cyclodiphosphate (ME-CPP) with a corresponding release of cytidine 5-monophosphate (CMP).</text>
</comment>
<evidence type="ECO:0000256" key="5">
    <source>
        <dbReference type="ARBA" id="ARBA00022723"/>
    </source>
</evidence>
<feature type="site" description="Transition state stabilizer" evidence="8">
    <location>
        <position position="36"/>
    </location>
</feature>
<comment type="similarity">
    <text evidence="3 8 9">Belongs to the IspF family.</text>
</comment>
<feature type="binding site" evidence="8">
    <location>
        <position position="10"/>
    </location>
    <ligand>
        <name>a divalent metal cation</name>
        <dbReference type="ChEBI" id="CHEBI:60240"/>
    </ligand>
</feature>
<keyword evidence="7 8" id="KW-0456">Lyase</keyword>
<dbReference type="GO" id="GO:0008685">
    <property type="term" value="F:2-C-methyl-D-erythritol 2,4-cyclodiphosphate synthase activity"/>
    <property type="evidence" value="ECO:0007669"/>
    <property type="project" value="UniProtKB-UniRule"/>
</dbReference>
<comment type="caution">
    <text evidence="8">Lacks conserved residue(s) required for the propagation of feature annotation.</text>
</comment>
<dbReference type="RefSeq" id="WP_146294222.1">
    <property type="nucleotide sequence ID" value="NZ_CP042326.1"/>
</dbReference>
<accession>A0A5B8NJC9</accession>
<feature type="binding site" evidence="8">
    <location>
        <position position="12"/>
    </location>
    <ligand>
        <name>a divalent metal cation</name>
        <dbReference type="ChEBI" id="CHEBI:60240"/>
    </ligand>
</feature>
<feature type="binding site" evidence="8">
    <location>
        <position position="144"/>
    </location>
    <ligand>
        <name>4-CDP-2-C-methyl-D-erythritol 2-phosphate</name>
        <dbReference type="ChEBI" id="CHEBI:57919"/>
    </ligand>
</feature>
<evidence type="ECO:0000256" key="8">
    <source>
        <dbReference type="HAMAP-Rule" id="MF_00107"/>
    </source>
</evidence>
<dbReference type="AlphaFoldDB" id="A0A5B8NJC9"/>
<evidence type="ECO:0000256" key="6">
    <source>
        <dbReference type="ARBA" id="ARBA00023229"/>
    </source>
</evidence>
<feature type="binding site" evidence="8">
    <location>
        <begin position="134"/>
        <end position="137"/>
    </location>
    <ligand>
        <name>4-CDP-2-C-methyl-D-erythritol 2-phosphate</name>
        <dbReference type="ChEBI" id="CHEBI:57919"/>
    </ligand>
</feature>
<dbReference type="EC" id="4.6.1.12" evidence="4 8"/>
<evidence type="ECO:0000313" key="11">
    <source>
        <dbReference type="EMBL" id="QDZ38611.1"/>
    </source>
</evidence>
<gene>
    <name evidence="8" type="primary">ispF</name>
    <name evidence="11" type="ORF">FRE64_00825</name>
</gene>
<dbReference type="FunFam" id="3.30.1330.50:FF:000001">
    <property type="entry name" value="2-C-methyl-D-erythritol 2,4-cyclodiphosphate synthase"/>
    <property type="match status" value="1"/>
</dbReference>
<feature type="binding site" evidence="8">
    <location>
        <begin position="36"/>
        <end position="37"/>
    </location>
    <ligand>
        <name>4-CDP-2-C-methyl-D-erythritol 2-phosphate</name>
        <dbReference type="ChEBI" id="CHEBI:57919"/>
    </ligand>
</feature>
<name>A0A5B8NJC9_9CHRO</name>
<comment type="subunit">
    <text evidence="8">Homotrimer.</text>
</comment>
<comment type="cofactor">
    <cofactor evidence="8">
        <name>a divalent metal cation</name>
        <dbReference type="ChEBI" id="CHEBI:60240"/>
    </cofactor>
    <text evidence="8">Binds 1 divalent metal cation per subunit.</text>
</comment>
<dbReference type="UniPathway" id="UPA00056">
    <property type="reaction ID" value="UER00095"/>
</dbReference>
<evidence type="ECO:0000256" key="9">
    <source>
        <dbReference type="RuleBase" id="RU004395"/>
    </source>
</evidence>
<feature type="binding site" evidence="8">
    <location>
        <position position="44"/>
    </location>
    <ligand>
        <name>a divalent metal cation</name>
        <dbReference type="ChEBI" id="CHEBI:60240"/>
    </ligand>
</feature>
<evidence type="ECO:0000313" key="12">
    <source>
        <dbReference type="Proteomes" id="UP000318453"/>
    </source>
</evidence>
<dbReference type="GO" id="GO:0016114">
    <property type="term" value="P:terpenoid biosynthetic process"/>
    <property type="evidence" value="ECO:0007669"/>
    <property type="project" value="InterPro"/>
</dbReference>
<dbReference type="KEGG" id="enn:FRE64_00825"/>
<protein>
    <recommendedName>
        <fullName evidence="4 8">2-C-methyl-D-erythritol 2,4-cyclodiphosphate synthase</fullName>
        <shortName evidence="8">MECDP-synthase</shortName>
        <shortName evidence="8">MECPP-synthase</shortName>
        <shortName evidence="8">MECPS</shortName>
        <ecNumber evidence="4 8">4.6.1.12</ecNumber>
    </recommendedName>
</protein>
<dbReference type="InterPro" id="IPR036571">
    <property type="entry name" value="MECDP_synthase_sf"/>
</dbReference>
<dbReference type="InterPro" id="IPR020555">
    <property type="entry name" value="MECDP_synthase_CS"/>
</dbReference>
<dbReference type="PROSITE" id="PS01350">
    <property type="entry name" value="ISPF"/>
    <property type="match status" value="1"/>
</dbReference>
<evidence type="ECO:0000256" key="2">
    <source>
        <dbReference type="ARBA" id="ARBA00004709"/>
    </source>
</evidence>
<evidence type="ECO:0000256" key="1">
    <source>
        <dbReference type="ARBA" id="ARBA00000200"/>
    </source>
</evidence>
<dbReference type="PANTHER" id="PTHR43181">
    <property type="entry name" value="2-C-METHYL-D-ERYTHRITOL 2,4-CYCLODIPHOSPHATE SYNTHASE, CHLOROPLASTIC"/>
    <property type="match status" value="1"/>
</dbReference>
<organism evidence="11 12">
    <name type="scientific">Euhalothece natronophila Z-M001</name>
    <dbReference type="NCBI Taxonomy" id="522448"/>
    <lineage>
        <taxon>Bacteria</taxon>
        <taxon>Bacillati</taxon>
        <taxon>Cyanobacteriota</taxon>
        <taxon>Cyanophyceae</taxon>
        <taxon>Oscillatoriophycideae</taxon>
        <taxon>Chroococcales</taxon>
        <taxon>Halothecacae</taxon>
        <taxon>Halothece cluster</taxon>
        <taxon>Euhalothece</taxon>
    </lineage>
</organism>
<feature type="binding site" evidence="8">
    <location>
        <begin position="10"/>
        <end position="12"/>
    </location>
    <ligand>
        <name>4-CDP-2-C-methyl-D-erythritol 2-phosphate</name>
        <dbReference type="ChEBI" id="CHEBI:57919"/>
    </ligand>
</feature>
<dbReference type="GO" id="GO:0046872">
    <property type="term" value="F:metal ion binding"/>
    <property type="evidence" value="ECO:0007669"/>
    <property type="project" value="UniProtKB-KW"/>
</dbReference>
<dbReference type="GO" id="GO:0019288">
    <property type="term" value="P:isopentenyl diphosphate biosynthetic process, methylerythritol 4-phosphate pathway"/>
    <property type="evidence" value="ECO:0007669"/>
    <property type="project" value="UniProtKB-UniRule"/>
</dbReference>
<feature type="domain" description="2-C-methyl-D-erythritol 2,4-cyclodiphosphate synthase" evidence="10">
    <location>
        <begin position="3"/>
        <end position="156"/>
    </location>
</feature>
<keyword evidence="6 8" id="KW-0414">Isoprene biosynthesis</keyword>
<evidence type="ECO:0000256" key="4">
    <source>
        <dbReference type="ARBA" id="ARBA00012579"/>
    </source>
</evidence>
<feature type="site" description="Transition state stabilizer" evidence="8">
    <location>
        <position position="135"/>
    </location>
</feature>
<reference evidence="11" key="1">
    <citation type="submission" date="2019-08" db="EMBL/GenBank/DDBJ databases">
        <title>Carotenoids and Carotenoid Binding Proteins in the Halophilic Cyanobacterium Euhalothece sp. ZM00.</title>
        <authorList>
            <person name="Cho S.M."/>
            <person name="Song J.Y."/>
            <person name="Park Y.-I."/>
        </authorList>
    </citation>
    <scope>NUCLEOTIDE SEQUENCE [LARGE SCALE GENOMIC DNA]</scope>
    <source>
        <strain evidence="11">Z-M001</strain>
    </source>
</reference>
<dbReference type="HAMAP" id="MF_00107">
    <property type="entry name" value="IspF"/>
    <property type="match status" value="1"/>
</dbReference>
<dbReference type="OrthoDB" id="9804336at2"/>
<evidence type="ECO:0000256" key="7">
    <source>
        <dbReference type="ARBA" id="ARBA00023239"/>
    </source>
</evidence>
<dbReference type="Pfam" id="PF02542">
    <property type="entry name" value="YgbB"/>
    <property type="match status" value="1"/>
</dbReference>
<keyword evidence="5 8" id="KW-0479">Metal-binding</keyword>
<dbReference type="CDD" id="cd00554">
    <property type="entry name" value="MECDP_synthase"/>
    <property type="match status" value="1"/>
</dbReference>
<evidence type="ECO:0000259" key="10">
    <source>
        <dbReference type="Pfam" id="PF02542"/>
    </source>
</evidence>
<dbReference type="PANTHER" id="PTHR43181:SF1">
    <property type="entry name" value="2-C-METHYL-D-ERYTHRITOL 2,4-CYCLODIPHOSPHATE SYNTHASE, CHLOROPLASTIC"/>
    <property type="match status" value="1"/>
</dbReference>
<evidence type="ECO:0000256" key="3">
    <source>
        <dbReference type="ARBA" id="ARBA00008480"/>
    </source>
</evidence>
<keyword evidence="12" id="KW-1185">Reference proteome</keyword>
<dbReference type="Proteomes" id="UP000318453">
    <property type="component" value="Chromosome"/>
</dbReference>
<dbReference type="InterPro" id="IPR003526">
    <property type="entry name" value="MECDP_synthase"/>
</dbReference>
<sequence>MKMRVGNGYDLHRLGENRPLILGGVKISHHLGLVGHSDADVLTHAIMDAMLGALSLGDIGHYFPPSDPKWANADSIKLLEEVKALIRDQGWQIANIDSVIIAEQPKLKPHLKAMRDRVSQTLDLDLDQVSIKATTNEKMDAVGREEAISSYAVVLLTQT</sequence>